<feature type="compositionally biased region" description="Low complexity" evidence="2">
    <location>
        <begin position="34"/>
        <end position="52"/>
    </location>
</feature>
<dbReference type="InterPro" id="IPR016047">
    <property type="entry name" value="M23ase_b-sheet_dom"/>
</dbReference>
<dbReference type="InterPro" id="IPR011055">
    <property type="entry name" value="Dup_hybrid_motif"/>
</dbReference>
<evidence type="ECO:0000313" key="5">
    <source>
        <dbReference type="Proteomes" id="UP000262583"/>
    </source>
</evidence>
<organism evidence="4 5">
    <name type="scientific">Sumerlaea chitinivorans</name>
    <dbReference type="NCBI Taxonomy" id="2250252"/>
    <lineage>
        <taxon>Bacteria</taxon>
        <taxon>Candidatus Sumerlaeota</taxon>
        <taxon>Candidatus Sumerlaeia</taxon>
        <taxon>Candidatus Sumerlaeales</taxon>
        <taxon>Candidatus Sumerlaeaceae</taxon>
        <taxon>Candidatus Sumerlaea</taxon>
    </lineage>
</organism>
<dbReference type="InterPro" id="IPR050570">
    <property type="entry name" value="Cell_wall_metabolism_enzyme"/>
</dbReference>
<evidence type="ECO:0000256" key="2">
    <source>
        <dbReference type="SAM" id="MobiDB-lite"/>
    </source>
</evidence>
<accession>A0A2Z4Y1X8</accession>
<feature type="compositionally biased region" description="Low complexity" evidence="2">
    <location>
        <begin position="98"/>
        <end position="113"/>
    </location>
</feature>
<dbReference type="CDD" id="cd12797">
    <property type="entry name" value="M23_peptidase"/>
    <property type="match status" value="1"/>
</dbReference>
<keyword evidence="1" id="KW-0732">Signal</keyword>
<dbReference type="PANTHER" id="PTHR21666">
    <property type="entry name" value="PEPTIDASE-RELATED"/>
    <property type="match status" value="1"/>
</dbReference>
<dbReference type="SUPFAM" id="SSF51261">
    <property type="entry name" value="Duplicated hybrid motif"/>
    <property type="match status" value="1"/>
</dbReference>
<dbReference type="Gene3D" id="2.70.70.10">
    <property type="entry name" value="Glucose Permease (Domain IIA)"/>
    <property type="match status" value="1"/>
</dbReference>
<protein>
    <recommendedName>
        <fullName evidence="3">M23ase beta-sheet core domain-containing protein</fullName>
    </recommendedName>
</protein>
<name>A0A2Z4Y1X8_SUMC1</name>
<dbReference type="GO" id="GO:0004222">
    <property type="term" value="F:metalloendopeptidase activity"/>
    <property type="evidence" value="ECO:0007669"/>
    <property type="project" value="TreeGrafter"/>
</dbReference>
<feature type="region of interest" description="Disordered" evidence="2">
    <location>
        <begin position="34"/>
        <end position="119"/>
    </location>
</feature>
<dbReference type="EMBL" id="CP030759">
    <property type="protein sequence ID" value="AXA34868.1"/>
    <property type="molecule type" value="Genomic_DNA"/>
</dbReference>
<dbReference type="Proteomes" id="UP000262583">
    <property type="component" value="Chromosome"/>
</dbReference>
<reference evidence="4 5" key="1">
    <citation type="submission" date="2018-05" db="EMBL/GenBank/DDBJ databases">
        <title>A metagenomic window into the 2 km-deep terrestrial subsurface aquifer revealed taxonomically and functionally diverse microbial community comprising novel uncultured bacterial lineages.</title>
        <authorList>
            <person name="Kadnikov V.V."/>
            <person name="Mardanov A.V."/>
            <person name="Beletsky A.V."/>
            <person name="Banks D."/>
            <person name="Pimenov N.V."/>
            <person name="Frank Y.A."/>
            <person name="Karnachuk O.V."/>
            <person name="Ravin N.V."/>
        </authorList>
    </citation>
    <scope>NUCLEOTIDE SEQUENCE [LARGE SCALE GENOMIC DNA]</scope>
    <source>
        <strain evidence="4">BY</strain>
    </source>
</reference>
<dbReference type="Pfam" id="PF01551">
    <property type="entry name" value="Peptidase_M23"/>
    <property type="match status" value="1"/>
</dbReference>
<evidence type="ECO:0000313" key="4">
    <source>
        <dbReference type="EMBL" id="AXA34868.1"/>
    </source>
</evidence>
<gene>
    <name evidence="4" type="ORF">BRCON_0091</name>
</gene>
<feature type="domain" description="M23ase beta-sheet core" evidence="3">
    <location>
        <begin position="372"/>
        <end position="454"/>
    </location>
</feature>
<dbReference type="KEGG" id="schv:BRCON_0091"/>
<evidence type="ECO:0000256" key="1">
    <source>
        <dbReference type="ARBA" id="ARBA00022729"/>
    </source>
</evidence>
<feature type="compositionally biased region" description="Polar residues" evidence="2">
    <location>
        <begin position="53"/>
        <end position="65"/>
    </location>
</feature>
<sequence length="473" mass="52211">MGKMRRKTWSLFGLGVALFGILCVTYVGKSIAQPASARAPRSNVSVASASSRGTTVTRSLRQGSVRNSSTTPTRGRRPTQLREAAPAKKSERSLSAPSRTTSAQRQQAASSARTKAEQVARMGTQKAEQALFADPYGLLRSFAGRWDLVTVVPTPAETAEYYRRSTEDLIRFLQRALDQTTLAHRRCENNFATGVRFLYLINRAQQQPCYWPAPYAAPYRIALRRTITQDANLLGKLIATHEALRSELNLAAERRALSPESEPVSNVETLLSPSITVTETDWVRAWNRWLVSLRVPGPETVASLSDLDRSQRELAWRIALNSFLPLPPAPLPAYLPYVSSDVPLPTKALPPPRTRFDDEKVAAPKSLGWRGPADPGTEVHAAAAGTVQFVGSLRGLGGVVIIEHEKNVYGIYGELGETRVKVGETVPRGAVIGRTRRDRDSTLYFEVREGERAVPIERLLGPQKPEELLLQQR</sequence>
<dbReference type="AlphaFoldDB" id="A0A2Z4Y1X8"/>
<proteinExistence type="predicted"/>
<dbReference type="PANTHER" id="PTHR21666:SF289">
    <property type="entry name" value="L-ALA--D-GLU ENDOPEPTIDASE"/>
    <property type="match status" value="1"/>
</dbReference>
<evidence type="ECO:0000259" key="3">
    <source>
        <dbReference type="Pfam" id="PF01551"/>
    </source>
</evidence>